<organism evidence="2 3">
    <name type="scientific">Penicillium argentinense</name>
    <dbReference type="NCBI Taxonomy" id="1131581"/>
    <lineage>
        <taxon>Eukaryota</taxon>
        <taxon>Fungi</taxon>
        <taxon>Dikarya</taxon>
        <taxon>Ascomycota</taxon>
        <taxon>Pezizomycotina</taxon>
        <taxon>Eurotiomycetes</taxon>
        <taxon>Eurotiomycetidae</taxon>
        <taxon>Eurotiales</taxon>
        <taxon>Aspergillaceae</taxon>
        <taxon>Penicillium</taxon>
    </lineage>
</organism>
<dbReference type="OrthoDB" id="4360435at2759"/>
<evidence type="ECO:0000313" key="3">
    <source>
        <dbReference type="Proteomes" id="UP001149074"/>
    </source>
</evidence>
<gene>
    <name evidence="2" type="ORF">N7532_008497</name>
</gene>
<reference evidence="2" key="2">
    <citation type="journal article" date="2023" name="IMA Fungus">
        <title>Comparative genomic study of the Penicillium genus elucidates a diverse pangenome and 15 lateral gene transfer events.</title>
        <authorList>
            <person name="Petersen C."/>
            <person name="Sorensen T."/>
            <person name="Nielsen M.R."/>
            <person name="Sondergaard T.E."/>
            <person name="Sorensen J.L."/>
            <person name="Fitzpatrick D.A."/>
            <person name="Frisvad J.C."/>
            <person name="Nielsen K.L."/>
        </authorList>
    </citation>
    <scope>NUCLEOTIDE SEQUENCE</scope>
    <source>
        <strain evidence="2">IBT 30761</strain>
    </source>
</reference>
<feature type="region of interest" description="Disordered" evidence="1">
    <location>
        <begin position="97"/>
        <end position="124"/>
    </location>
</feature>
<reference evidence="2" key="1">
    <citation type="submission" date="2022-11" db="EMBL/GenBank/DDBJ databases">
        <authorList>
            <person name="Petersen C."/>
        </authorList>
    </citation>
    <scope>NUCLEOTIDE SEQUENCE</scope>
    <source>
        <strain evidence="2">IBT 30761</strain>
    </source>
</reference>
<dbReference type="GeneID" id="81359968"/>
<dbReference type="Proteomes" id="UP001149074">
    <property type="component" value="Unassembled WGS sequence"/>
</dbReference>
<comment type="caution">
    <text evidence="2">The sequence shown here is derived from an EMBL/GenBank/DDBJ whole genome shotgun (WGS) entry which is preliminary data.</text>
</comment>
<keyword evidence="3" id="KW-1185">Reference proteome</keyword>
<sequence length="292" mass="33033">MQDILIVHDNASIRSGASFSTACHSVLPPIQPLRRRNTVTTLRRWVSKRMLRPSLDGTGGHDLSEKNLMSLDLTTRMRTANDDTSTSDQLSFEKMDQRGKYPERIGPVQESTPTLPNHGPQDERDQNLLQEYDAFCHQFTLSGAPHAKRVFDMSMGMEGREEKIVASTSHLFLDSHLAEESRPVHGLNETHANTETPLSKQRPLDMMRQSNYRYPESSSIVSAYGGLDTTAQDANVRIPSISYPRPPSQVVTPTVYMEMQRTARERKLARQKSLWQPLRSLFSTEPSPKHCS</sequence>
<proteinExistence type="predicted"/>
<accession>A0A9W9EXF6</accession>
<dbReference type="EMBL" id="JAPQKI010000009">
    <property type="protein sequence ID" value="KAJ5089813.1"/>
    <property type="molecule type" value="Genomic_DNA"/>
</dbReference>
<name>A0A9W9EXF6_9EURO</name>
<dbReference type="AlphaFoldDB" id="A0A9W9EXF6"/>
<evidence type="ECO:0000256" key="1">
    <source>
        <dbReference type="SAM" id="MobiDB-lite"/>
    </source>
</evidence>
<dbReference type="RefSeq" id="XP_056471795.1">
    <property type="nucleotide sequence ID" value="XM_056620989.1"/>
</dbReference>
<protein>
    <submittedName>
        <fullName evidence="2">Uncharacterized protein</fullName>
    </submittedName>
</protein>
<evidence type="ECO:0000313" key="2">
    <source>
        <dbReference type="EMBL" id="KAJ5089813.1"/>
    </source>
</evidence>